<dbReference type="InterPro" id="IPR002048">
    <property type="entry name" value="EF_hand_dom"/>
</dbReference>
<evidence type="ECO:0000313" key="23">
    <source>
        <dbReference type="Proteomes" id="UP000092555"/>
    </source>
</evidence>
<dbReference type="CDD" id="cd00052">
    <property type="entry name" value="EH"/>
    <property type="match status" value="1"/>
</dbReference>
<dbReference type="GO" id="GO:0030674">
    <property type="term" value="F:protein-macromolecule adaptor activity"/>
    <property type="evidence" value="ECO:0007669"/>
    <property type="project" value="EnsemblFungi"/>
</dbReference>
<dbReference type="GO" id="GO:0030476">
    <property type="term" value="P:ascospore wall assembly"/>
    <property type="evidence" value="ECO:0007669"/>
    <property type="project" value="EnsemblFungi"/>
</dbReference>
<evidence type="ECO:0000256" key="11">
    <source>
        <dbReference type="ARBA" id="ARBA00022737"/>
    </source>
</evidence>
<dbReference type="Proteomes" id="UP000092555">
    <property type="component" value="Unassembled WGS sequence"/>
</dbReference>
<dbReference type="GO" id="GO:0005509">
    <property type="term" value="F:calcium ion binding"/>
    <property type="evidence" value="ECO:0007669"/>
    <property type="project" value="InterPro"/>
</dbReference>
<keyword evidence="10" id="KW-0254">Endocytosis</keyword>
<dbReference type="GO" id="GO:0007015">
    <property type="term" value="P:actin filament organization"/>
    <property type="evidence" value="ECO:0007669"/>
    <property type="project" value="InterPro"/>
</dbReference>
<dbReference type="Pfam" id="PF12763">
    <property type="entry name" value="EH"/>
    <property type="match status" value="1"/>
</dbReference>
<dbReference type="PANTHER" id="PTHR11216">
    <property type="entry name" value="EH DOMAIN"/>
    <property type="match status" value="1"/>
</dbReference>
<name>A0A1A0HJA8_9ASCO</name>
<dbReference type="InterPro" id="IPR018247">
    <property type="entry name" value="EF_Hand_1_Ca_BS"/>
</dbReference>
<evidence type="ECO:0000256" key="1">
    <source>
        <dbReference type="ARBA" id="ARBA00004125"/>
    </source>
</evidence>
<feature type="domain" description="EH" evidence="20">
    <location>
        <begin position="8"/>
        <end position="98"/>
    </location>
</feature>
<sequence length="382" mass="43235">MPRLEEWEIKKYWKIFQGLSPENNKLTGEKVSPVLKNSRLPDEQLAQVWQLADIDSDGKLDFEEFCITMRLIFDLVNGESLLVPALLPGWLIPLLKAHLIQANRAVATGQNSASGFALDDDDDALSDDFDWYISPTDRATYEAIYNSSSDTYGRVRFDSLQGLYDTLKNVPKLDISSAWNLVNPKSSETIDKDQVLVLLHMLNQRENGKRMPRGVPASLRATFSKEVPSYDLSLTPAPRKEVLEPSANDKKSFGTSYLTKMGQTQQPSRGTDFSTTEGTDWEEVRLRRELVDLEKLLEKSQQVSAAPVESSELTLLKHEFEQLLKYKQEVLSAAKQLPHSNKDLKDVRNDVNLISSQVQMLEEFLKEKEEELGGLKSQLRAA</sequence>
<dbReference type="PANTHER" id="PTHR11216:SF74">
    <property type="entry name" value="ACTIN CYTOSKELETON-REGULATORY COMPLEX PROTEIN END3"/>
    <property type="match status" value="1"/>
</dbReference>
<evidence type="ECO:0000256" key="3">
    <source>
        <dbReference type="ARBA" id="ARBA00004413"/>
    </source>
</evidence>
<evidence type="ECO:0000259" key="20">
    <source>
        <dbReference type="PROSITE" id="PS50031"/>
    </source>
</evidence>
<keyword evidence="12" id="KW-0967">Endosome</keyword>
<evidence type="ECO:0000256" key="8">
    <source>
        <dbReference type="ARBA" id="ARBA00022475"/>
    </source>
</evidence>
<dbReference type="AlphaFoldDB" id="A0A1A0HJA8"/>
<keyword evidence="17" id="KW-0206">Cytoskeleton</keyword>
<dbReference type="OrthoDB" id="1716625at2759"/>
<evidence type="ECO:0000256" key="18">
    <source>
        <dbReference type="ARBA" id="ARBA00025194"/>
    </source>
</evidence>
<proteinExistence type="inferred from homology"/>
<dbReference type="GO" id="GO:0005886">
    <property type="term" value="C:plasma membrane"/>
    <property type="evidence" value="ECO:0007669"/>
    <property type="project" value="UniProtKB-SubCell"/>
</dbReference>
<keyword evidence="13" id="KW-0106">Calcium</keyword>
<evidence type="ECO:0000256" key="4">
    <source>
        <dbReference type="ARBA" id="ARBA00009909"/>
    </source>
</evidence>
<evidence type="ECO:0000256" key="15">
    <source>
        <dbReference type="ARBA" id="ARBA00023136"/>
    </source>
</evidence>
<dbReference type="STRING" id="869754.A0A1A0HJA8"/>
<evidence type="ECO:0000256" key="13">
    <source>
        <dbReference type="ARBA" id="ARBA00022837"/>
    </source>
</evidence>
<evidence type="ECO:0000256" key="5">
    <source>
        <dbReference type="ARBA" id="ARBA00011159"/>
    </source>
</evidence>
<evidence type="ECO:0000256" key="19">
    <source>
        <dbReference type="ARBA" id="ARBA00029684"/>
    </source>
</evidence>
<dbReference type="InterPro" id="IPR000261">
    <property type="entry name" value="EH_dom"/>
</dbReference>
<dbReference type="GeneID" id="30027063"/>
<feature type="domain" description="EH" evidence="20">
    <location>
        <begin position="137"/>
        <end position="226"/>
    </location>
</feature>
<comment type="function">
    <text evidence="18">Component of the PAN1 actin cytoskeleton-regulatory complex required for the internalization of endosomes during actin-coupled endocytosis. The complex links the site of endocytosis to the cell membrane-associated actin cytoskeleton. Mediates uptake of external molecules and vacuolar degradation of plasma membrane proteins. Plays a role in the proper organization of the cell membrane-associated actin cytoskeleton and promotes its destabilization.</text>
</comment>
<dbReference type="PROSITE" id="PS50031">
    <property type="entry name" value="EH"/>
    <property type="match status" value="2"/>
</dbReference>
<dbReference type="GO" id="GO:0016197">
    <property type="term" value="P:endosomal transport"/>
    <property type="evidence" value="ECO:0007669"/>
    <property type="project" value="TreeGrafter"/>
</dbReference>
<dbReference type="SMART" id="SM00054">
    <property type="entry name" value="EFh"/>
    <property type="match status" value="1"/>
</dbReference>
<dbReference type="Pfam" id="PF12761">
    <property type="entry name" value="End3"/>
    <property type="match status" value="1"/>
</dbReference>
<keyword evidence="16" id="KW-0009">Actin-binding</keyword>
<feature type="domain" description="EF-hand" evidence="21">
    <location>
        <begin position="40"/>
        <end position="75"/>
    </location>
</feature>
<dbReference type="PROSITE" id="PS50222">
    <property type="entry name" value="EF_HAND_2"/>
    <property type="match status" value="1"/>
</dbReference>
<dbReference type="RefSeq" id="XP_018714581.1">
    <property type="nucleotide sequence ID" value="XM_018854087.1"/>
</dbReference>
<dbReference type="GO" id="GO:0003779">
    <property type="term" value="F:actin binding"/>
    <property type="evidence" value="ECO:0007669"/>
    <property type="project" value="UniProtKB-KW"/>
</dbReference>
<evidence type="ECO:0000313" key="22">
    <source>
        <dbReference type="EMBL" id="OBA24100.1"/>
    </source>
</evidence>
<dbReference type="GO" id="GO:0006897">
    <property type="term" value="P:endocytosis"/>
    <property type="evidence" value="ECO:0007669"/>
    <property type="project" value="UniProtKB-KW"/>
</dbReference>
<evidence type="ECO:0000256" key="17">
    <source>
        <dbReference type="ARBA" id="ARBA00023212"/>
    </source>
</evidence>
<evidence type="ECO:0000256" key="2">
    <source>
        <dbReference type="ARBA" id="ARBA00004134"/>
    </source>
</evidence>
<keyword evidence="23" id="KW-1185">Reference proteome</keyword>
<gene>
    <name evidence="22" type="ORF">METBIDRAFT_117844</name>
</gene>
<dbReference type="GO" id="GO:0010008">
    <property type="term" value="C:endosome membrane"/>
    <property type="evidence" value="ECO:0007669"/>
    <property type="project" value="UniProtKB-SubCell"/>
</dbReference>
<dbReference type="InterPro" id="IPR025604">
    <property type="entry name" value="End3"/>
</dbReference>
<accession>A0A1A0HJA8</accession>
<keyword evidence="15" id="KW-0472">Membrane</keyword>
<dbReference type="GO" id="GO:1990964">
    <property type="term" value="C:actin cytoskeleton-regulatory complex"/>
    <property type="evidence" value="ECO:0007669"/>
    <property type="project" value="EnsemblFungi"/>
</dbReference>
<evidence type="ECO:0000256" key="9">
    <source>
        <dbReference type="ARBA" id="ARBA00022490"/>
    </source>
</evidence>
<evidence type="ECO:0000256" key="12">
    <source>
        <dbReference type="ARBA" id="ARBA00022753"/>
    </source>
</evidence>
<evidence type="ECO:0000256" key="10">
    <source>
        <dbReference type="ARBA" id="ARBA00022583"/>
    </source>
</evidence>
<dbReference type="InterPro" id="IPR011992">
    <property type="entry name" value="EF-hand-dom_pair"/>
</dbReference>
<protein>
    <recommendedName>
        <fullName evidence="7">Actin cytoskeleton-regulatory complex protein END3</fullName>
    </recommendedName>
    <alternativeName>
        <fullName evidence="6">Actin cytoskeleton-regulatory complex protein end3</fullName>
    </alternativeName>
    <alternativeName>
        <fullName evidence="19">Endocytosis protein 3</fullName>
    </alternativeName>
</protein>
<dbReference type="EMBL" id="LXTC01000001">
    <property type="protein sequence ID" value="OBA24100.1"/>
    <property type="molecule type" value="Genomic_DNA"/>
</dbReference>
<evidence type="ECO:0000259" key="21">
    <source>
        <dbReference type="PROSITE" id="PS50222"/>
    </source>
</evidence>
<dbReference type="SUPFAM" id="SSF47473">
    <property type="entry name" value="EF-hand"/>
    <property type="match status" value="2"/>
</dbReference>
<comment type="subunit">
    <text evidence="5">Component of the PAN1 actin cytoskeleton-regulatory complex.</text>
</comment>
<dbReference type="SMART" id="SM00027">
    <property type="entry name" value="EH"/>
    <property type="match status" value="2"/>
</dbReference>
<comment type="subcellular location">
    <subcellularLocation>
        <location evidence="3">Cell membrane</location>
        <topology evidence="3">Peripheral membrane protein</topology>
        <orientation evidence="3">Cytoplasmic side</orientation>
    </subcellularLocation>
    <subcellularLocation>
        <location evidence="2">Cytoplasm</location>
        <location evidence="2">Cytoskeleton</location>
        <location evidence="2">Actin patch</location>
    </subcellularLocation>
    <subcellularLocation>
        <location evidence="1">Endosome membrane</location>
        <topology evidence="1">Peripheral membrane protein</topology>
        <orientation evidence="1">Cytoplasmic side</orientation>
    </subcellularLocation>
</comment>
<comment type="similarity">
    <text evidence="4">Belongs to the END3 family.</text>
</comment>
<evidence type="ECO:0000256" key="16">
    <source>
        <dbReference type="ARBA" id="ARBA00023203"/>
    </source>
</evidence>
<evidence type="ECO:0000256" key="7">
    <source>
        <dbReference type="ARBA" id="ARBA00017312"/>
    </source>
</evidence>
<keyword evidence="9" id="KW-0963">Cytoplasm</keyword>
<evidence type="ECO:0000256" key="6">
    <source>
        <dbReference type="ARBA" id="ARBA00013889"/>
    </source>
</evidence>
<dbReference type="PROSITE" id="PS00018">
    <property type="entry name" value="EF_HAND_1"/>
    <property type="match status" value="1"/>
</dbReference>
<dbReference type="Gene3D" id="1.10.238.10">
    <property type="entry name" value="EF-hand"/>
    <property type="match status" value="2"/>
</dbReference>
<keyword evidence="14" id="KW-0175">Coiled coil</keyword>
<keyword evidence="11" id="KW-0677">Repeat</keyword>
<reference evidence="22 23" key="1">
    <citation type="submission" date="2016-05" db="EMBL/GenBank/DDBJ databases">
        <title>Comparative genomics of biotechnologically important yeasts.</title>
        <authorList>
            <consortium name="DOE Joint Genome Institute"/>
            <person name="Riley R."/>
            <person name="Haridas S."/>
            <person name="Wolfe K.H."/>
            <person name="Lopes M.R."/>
            <person name="Hittinger C.T."/>
            <person name="Goker M."/>
            <person name="Salamov A."/>
            <person name="Wisecaver J."/>
            <person name="Long T.M."/>
            <person name="Aerts A.L."/>
            <person name="Barry K."/>
            <person name="Choi C."/>
            <person name="Clum A."/>
            <person name="Coughlan A.Y."/>
            <person name="Deshpande S."/>
            <person name="Douglass A.P."/>
            <person name="Hanson S.J."/>
            <person name="Klenk H.-P."/>
            <person name="LaButti K."/>
            <person name="Lapidus A."/>
            <person name="Lindquist E."/>
            <person name="Lipzen A."/>
            <person name="Meier-kolthoff J.P."/>
            <person name="Ohm R.A."/>
            <person name="Otillar R.P."/>
            <person name="Pangilinan J."/>
            <person name="Peng Y."/>
            <person name="Rokas A."/>
            <person name="Rosa C.A."/>
            <person name="Scheuner C."/>
            <person name="Sibirny A.A."/>
            <person name="Slot J.C."/>
            <person name="Stielow J.B."/>
            <person name="Sun H."/>
            <person name="Kurtzman C.P."/>
            <person name="Blackwell M."/>
            <person name="Grigoriev I.V."/>
            <person name="Jeffries T.W."/>
        </authorList>
    </citation>
    <scope>NUCLEOTIDE SEQUENCE [LARGE SCALE GENOMIC DNA]</scope>
    <source>
        <strain evidence="22 23">NRRL YB-4993</strain>
    </source>
</reference>
<dbReference type="GO" id="GO:0061709">
    <property type="term" value="P:reticulophagy"/>
    <property type="evidence" value="ECO:0007669"/>
    <property type="project" value="EnsemblFungi"/>
</dbReference>
<organism evidence="22 23">
    <name type="scientific">Metschnikowia bicuspidata var. bicuspidata NRRL YB-4993</name>
    <dbReference type="NCBI Taxonomy" id="869754"/>
    <lineage>
        <taxon>Eukaryota</taxon>
        <taxon>Fungi</taxon>
        <taxon>Dikarya</taxon>
        <taxon>Ascomycota</taxon>
        <taxon>Saccharomycotina</taxon>
        <taxon>Pichiomycetes</taxon>
        <taxon>Metschnikowiaceae</taxon>
        <taxon>Metschnikowia</taxon>
    </lineage>
</organism>
<keyword evidence="8" id="KW-1003">Cell membrane</keyword>
<dbReference type="GO" id="GO:0030479">
    <property type="term" value="C:actin cortical patch"/>
    <property type="evidence" value="ECO:0007669"/>
    <property type="project" value="UniProtKB-SubCell"/>
</dbReference>
<evidence type="ECO:0000256" key="14">
    <source>
        <dbReference type="ARBA" id="ARBA00023054"/>
    </source>
</evidence>
<comment type="caution">
    <text evidence="22">The sequence shown here is derived from an EMBL/GenBank/DDBJ whole genome shotgun (WGS) entry which is preliminary data.</text>
</comment>